<keyword evidence="1" id="KW-1133">Transmembrane helix</keyword>
<dbReference type="EMBL" id="CP013611">
    <property type="protein sequence ID" value="ALU43383.1"/>
    <property type="molecule type" value="Genomic_DNA"/>
</dbReference>
<protein>
    <recommendedName>
        <fullName evidence="4">EamA family transporter RarD</fullName>
    </recommendedName>
</protein>
<sequence>MLKYHLQGISANIIWGSLPLYFYFSGEYPPLFFLLAQIISTFILLGLYLKVMRAEETQRFSLKLNLLPALLLMLNWGGYAVAIKSGYVIEASYAYLLLPILLLSVSIFNGESNQKKDWFFFSLSLFIVFLEFYISGNFPFIGLLISIPFVLYLLWHKKHNIDPLTGLFNETKAMLPLCCLLWFFIDFGFLESVKLNDWAMLLMLGLITLLPLTLFVSASKKVSFNVLSLYQIMSPILGMIIGFHLYHQDLSTYKFILYSSLALTLIVYNMTNQIGTKNESY</sequence>
<proteinExistence type="predicted"/>
<feature type="transmembrane region" description="Helical" evidence="1">
    <location>
        <begin position="252"/>
        <end position="271"/>
    </location>
</feature>
<dbReference type="Proteomes" id="UP000069015">
    <property type="component" value="Chromosome 1"/>
</dbReference>
<feature type="transmembrane region" description="Helical" evidence="1">
    <location>
        <begin position="228"/>
        <end position="246"/>
    </location>
</feature>
<accession>A0A0U3I8H7</accession>
<feature type="transmembrane region" description="Helical" evidence="1">
    <location>
        <begin position="167"/>
        <end position="185"/>
    </location>
</feature>
<reference evidence="2 3" key="1">
    <citation type="submission" date="2015-12" db="EMBL/GenBank/DDBJ databases">
        <title>Complete genome sequence of Pseudoalteromonas rubra SCSIO 6842, harboring a conjugative plasmid.</title>
        <authorList>
            <person name="Li B."/>
            <person name="Wang X."/>
        </authorList>
    </citation>
    <scope>NUCLEOTIDE SEQUENCE [LARGE SCALE GENOMIC DNA]</scope>
    <source>
        <strain evidence="2 3">SCSIO 6842</strain>
    </source>
</reference>
<evidence type="ECO:0000256" key="1">
    <source>
        <dbReference type="SAM" id="Phobius"/>
    </source>
</evidence>
<feature type="transmembrane region" description="Helical" evidence="1">
    <location>
        <begin position="61"/>
        <end position="81"/>
    </location>
</feature>
<dbReference type="RefSeq" id="WP_058796587.1">
    <property type="nucleotide sequence ID" value="NZ_CP013611.1"/>
</dbReference>
<feature type="transmembrane region" description="Helical" evidence="1">
    <location>
        <begin position="93"/>
        <end position="110"/>
    </location>
</feature>
<dbReference type="KEGG" id="prr:AT705_10770"/>
<name>A0A0U3I8H7_9GAMM</name>
<evidence type="ECO:0000313" key="2">
    <source>
        <dbReference type="EMBL" id="ALU43383.1"/>
    </source>
</evidence>
<keyword evidence="1" id="KW-0472">Membrane</keyword>
<evidence type="ECO:0000313" key="3">
    <source>
        <dbReference type="Proteomes" id="UP000069015"/>
    </source>
</evidence>
<organism evidence="2 3">
    <name type="scientific">Pseudoalteromonas rubra</name>
    <dbReference type="NCBI Taxonomy" id="43658"/>
    <lineage>
        <taxon>Bacteria</taxon>
        <taxon>Pseudomonadati</taxon>
        <taxon>Pseudomonadota</taxon>
        <taxon>Gammaproteobacteria</taxon>
        <taxon>Alteromonadales</taxon>
        <taxon>Pseudoalteromonadaceae</taxon>
        <taxon>Pseudoalteromonas</taxon>
    </lineage>
</organism>
<feature type="transmembrane region" description="Helical" evidence="1">
    <location>
        <begin position="117"/>
        <end position="134"/>
    </location>
</feature>
<gene>
    <name evidence="2" type="ORF">AT705_10770</name>
</gene>
<feature type="transmembrane region" description="Helical" evidence="1">
    <location>
        <begin position="197"/>
        <end position="216"/>
    </location>
</feature>
<evidence type="ECO:0008006" key="4">
    <source>
        <dbReference type="Google" id="ProtNLM"/>
    </source>
</evidence>
<feature type="transmembrane region" description="Helical" evidence="1">
    <location>
        <begin position="140"/>
        <end position="155"/>
    </location>
</feature>
<keyword evidence="1" id="KW-0812">Transmembrane</keyword>
<feature type="transmembrane region" description="Helical" evidence="1">
    <location>
        <begin position="30"/>
        <end position="49"/>
    </location>
</feature>
<dbReference type="AlphaFoldDB" id="A0A0U3I8H7"/>